<proteinExistence type="inferred from homology"/>
<keyword evidence="6" id="KW-0539">Nucleus</keyword>
<keyword evidence="5" id="KW-0804">Transcription</keyword>
<dbReference type="GO" id="GO:0032454">
    <property type="term" value="F:histone H3K9 demethylase activity"/>
    <property type="evidence" value="ECO:0007669"/>
    <property type="project" value="InterPro"/>
</dbReference>
<dbReference type="GO" id="GO:0000118">
    <property type="term" value="C:histone deacetylase complex"/>
    <property type="evidence" value="ECO:0007669"/>
    <property type="project" value="TreeGrafter"/>
</dbReference>
<comment type="subcellular location">
    <subcellularLocation>
        <location evidence="1">Nucleus</location>
    </subcellularLocation>
</comment>
<feature type="domain" description="JmjC" evidence="10">
    <location>
        <begin position="507"/>
        <end position="767"/>
    </location>
</feature>
<dbReference type="InterPro" id="IPR014977">
    <property type="entry name" value="WRC_dom"/>
</dbReference>
<comment type="caution">
    <text evidence="8">Lacks conserved residue(s) required for the propagation of feature annotation.</text>
</comment>
<protein>
    <submittedName>
        <fullName evidence="12">Histone modifying enzyme</fullName>
    </submittedName>
</protein>
<dbReference type="SUPFAM" id="SSF51197">
    <property type="entry name" value="Clavaminate synthase-like"/>
    <property type="match status" value="1"/>
</dbReference>
<dbReference type="Gene3D" id="2.60.120.650">
    <property type="entry name" value="Cupin"/>
    <property type="match status" value="1"/>
</dbReference>
<dbReference type="Pfam" id="PF08879">
    <property type="entry name" value="WRC"/>
    <property type="match status" value="1"/>
</dbReference>
<evidence type="ECO:0000256" key="7">
    <source>
        <dbReference type="PROSITE-ProRule" id="PRU00175"/>
    </source>
</evidence>
<dbReference type="AlphaFoldDB" id="A0AAV3RHZ3"/>
<dbReference type="GO" id="GO:0006357">
    <property type="term" value="P:regulation of transcription by RNA polymerase II"/>
    <property type="evidence" value="ECO:0007669"/>
    <property type="project" value="TreeGrafter"/>
</dbReference>
<dbReference type="PROSITE" id="PS51184">
    <property type="entry name" value="JMJC"/>
    <property type="match status" value="1"/>
</dbReference>
<comment type="caution">
    <text evidence="12">The sequence shown here is derived from an EMBL/GenBank/DDBJ whole genome shotgun (WGS) entry which is preliminary data.</text>
</comment>
<dbReference type="Pfam" id="PF02373">
    <property type="entry name" value="JmjC"/>
    <property type="match status" value="1"/>
</dbReference>
<dbReference type="PANTHER" id="PTHR12549:SF17">
    <property type="entry name" value="E3 UBIQUITIN-PROTEIN LIGASE JMJ24"/>
    <property type="match status" value="1"/>
</dbReference>
<dbReference type="PROSITE" id="PS51667">
    <property type="entry name" value="WRC"/>
    <property type="match status" value="1"/>
</dbReference>
<keyword evidence="3" id="KW-0479">Metal-binding</keyword>
<dbReference type="PROSITE" id="PS50089">
    <property type="entry name" value="ZF_RING_2"/>
    <property type="match status" value="1"/>
</dbReference>
<dbReference type="GO" id="GO:0003712">
    <property type="term" value="F:transcription coregulator activity"/>
    <property type="evidence" value="ECO:0007669"/>
    <property type="project" value="TreeGrafter"/>
</dbReference>
<evidence type="ECO:0000256" key="4">
    <source>
        <dbReference type="ARBA" id="ARBA00023015"/>
    </source>
</evidence>
<dbReference type="InterPro" id="IPR018866">
    <property type="entry name" value="Znf-4CXXC_R1"/>
</dbReference>
<evidence type="ECO:0000259" key="11">
    <source>
        <dbReference type="PROSITE" id="PS51667"/>
    </source>
</evidence>
<evidence type="ECO:0000256" key="5">
    <source>
        <dbReference type="ARBA" id="ARBA00023163"/>
    </source>
</evidence>
<dbReference type="GO" id="GO:0008270">
    <property type="term" value="F:zinc ion binding"/>
    <property type="evidence" value="ECO:0007669"/>
    <property type="project" value="UniProtKB-KW"/>
</dbReference>
<keyword evidence="4" id="KW-0805">Transcription regulation</keyword>
<evidence type="ECO:0000256" key="2">
    <source>
        <dbReference type="ARBA" id="ARBA00006801"/>
    </source>
</evidence>
<dbReference type="SMART" id="SM00558">
    <property type="entry name" value="JmjC"/>
    <property type="match status" value="1"/>
</dbReference>
<dbReference type="Pfam" id="PF10497">
    <property type="entry name" value="zf-4CXXC_R1"/>
    <property type="match status" value="1"/>
</dbReference>
<accession>A0AAV3RHZ3</accession>
<evidence type="ECO:0000313" key="12">
    <source>
        <dbReference type="EMBL" id="GAA0176009.1"/>
    </source>
</evidence>
<evidence type="ECO:0000259" key="10">
    <source>
        <dbReference type="PROSITE" id="PS51184"/>
    </source>
</evidence>
<evidence type="ECO:0000256" key="8">
    <source>
        <dbReference type="PROSITE-ProRule" id="PRU01002"/>
    </source>
</evidence>
<sequence>MKALMDNVDDLRCKRSDGKQWRCTALSMPDKTVCEKHYYQAKKRAANSAIRASMKKANTNTNSIPNLVDKHTIEEEADSPISVTSESSQGQPCHQCQRNDMKNLICCLKCQTRAYCETCISTWYTNIPFQQIQRLCPACRGNCTCKLCLRADNLIKVRLREIPAQDKLQYLYCLLSAVLPVVTQIHHHQCFEVELEKKLRGKNIDLVRAKLNADEQMCCDFCRIPIIDYHRHCPNCSYDLCLSCCREIREASPETLIEDAGNQIPERNDEREGITVHVQLSNSQPNHSIRFPGWEVNSDGSVPCPSKEYGGCGCSFLTLKRIFKMNWVAKLVKNVEEMASGCRVHNSASSDKNGFDLRLLQAANREKEEDNFLYRPSSQDIRNEGIRDFRMHWSKGEPIIVKEVCDMSSMSIWDPLVILKAITETSEEEKKDDHRTVKAVDCFDFSEVNIELGQFIKGYAEGRVRENGWPEMLKLKDWPSPVASEEFLMYQRPDFISKLPLIEFIHSKWGLLNVAAKLPHYSLQNDVGPKIHISYGTYEELGKGDSVDNIHVNMRDMVFLLVHICEVKLNEWQRTKIKKIKQGFTKSENLEEGESPILSPNGDVKNDFKARSENHELTQEQHTGGASTVDHEDVQYENLNTINGDNFGKSCPGALWDIFRRQDIPKLIDYLKSHWKEVGNMQSATDQSVYQSLYSGVIYLNEHQKMNLKEEFGVEPWSFEQHVGEALFIPAGCPYQVRNLQSTVQLGLDFLSPESLGEAAKLAEEIRGLPNDHEAKLQILEVGKISLYAASSAIKDVQKLVLDSKTGPELGFEDPNLTALVSENLEKMTKRKQIPCV</sequence>
<dbReference type="GO" id="GO:0000785">
    <property type="term" value="C:chromatin"/>
    <property type="evidence" value="ECO:0007669"/>
    <property type="project" value="TreeGrafter"/>
</dbReference>
<dbReference type="PANTHER" id="PTHR12549">
    <property type="entry name" value="JMJC DOMAIN-CONTAINING HISTONE DEMETHYLATION PROTEIN"/>
    <property type="match status" value="1"/>
</dbReference>
<evidence type="ECO:0000256" key="1">
    <source>
        <dbReference type="ARBA" id="ARBA00004123"/>
    </source>
</evidence>
<dbReference type="EMBL" id="BAABME010009896">
    <property type="protein sequence ID" value="GAA0176009.1"/>
    <property type="molecule type" value="Genomic_DNA"/>
</dbReference>
<dbReference type="Proteomes" id="UP001454036">
    <property type="component" value="Unassembled WGS sequence"/>
</dbReference>
<evidence type="ECO:0000259" key="9">
    <source>
        <dbReference type="PROSITE" id="PS50089"/>
    </source>
</evidence>
<evidence type="ECO:0000256" key="3">
    <source>
        <dbReference type="ARBA" id="ARBA00022723"/>
    </source>
</evidence>
<dbReference type="InterPro" id="IPR045109">
    <property type="entry name" value="LSDs-like"/>
</dbReference>
<feature type="domain" description="RING-type" evidence="9">
    <location>
        <begin position="93"/>
        <end position="140"/>
    </location>
</feature>
<organism evidence="12 13">
    <name type="scientific">Lithospermum erythrorhizon</name>
    <name type="common">Purple gromwell</name>
    <name type="synonym">Lithospermum officinale var. erythrorhizon</name>
    <dbReference type="NCBI Taxonomy" id="34254"/>
    <lineage>
        <taxon>Eukaryota</taxon>
        <taxon>Viridiplantae</taxon>
        <taxon>Streptophyta</taxon>
        <taxon>Embryophyta</taxon>
        <taxon>Tracheophyta</taxon>
        <taxon>Spermatophyta</taxon>
        <taxon>Magnoliopsida</taxon>
        <taxon>eudicotyledons</taxon>
        <taxon>Gunneridae</taxon>
        <taxon>Pentapetalae</taxon>
        <taxon>asterids</taxon>
        <taxon>lamiids</taxon>
        <taxon>Boraginales</taxon>
        <taxon>Boraginaceae</taxon>
        <taxon>Boraginoideae</taxon>
        <taxon>Lithospermeae</taxon>
        <taxon>Lithospermum</taxon>
    </lineage>
</organism>
<feature type="domain" description="WRC" evidence="11">
    <location>
        <begin position="7"/>
        <end position="51"/>
    </location>
</feature>
<gene>
    <name evidence="12" type="ORF">LIER_29081</name>
</gene>
<dbReference type="GO" id="GO:0031490">
    <property type="term" value="F:chromatin DNA binding"/>
    <property type="evidence" value="ECO:0007669"/>
    <property type="project" value="TreeGrafter"/>
</dbReference>
<comment type="similarity">
    <text evidence="2">Belongs to the JARID1 histone demethylase family.</text>
</comment>
<reference evidence="12 13" key="1">
    <citation type="submission" date="2024-01" db="EMBL/GenBank/DDBJ databases">
        <title>The complete chloroplast genome sequence of Lithospermum erythrorhizon: insights into the phylogenetic relationship among Boraginaceae species and the maternal lineages of purple gromwells.</title>
        <authorList>
            <person name="Okada T."/>
            <person name="Watanabe K."/>
        </authorList>
    </citation>
    <scope>NUCLEOTIDE SEQUENCE [LARGE SCALE GENOMIC DNA]</scope>
</reference>
<dbReference type="InterPro" id="IPR001841">
    <property type="entry name" value="Znf_RING"/>
</dbReference>
<keyword evidence="13" id="KW-1185">Reference proteome</keyword>
<evidence type="ECO:0000313" key="13">
    <source>
        <dbReference type="Proteomes" id="UP001454036"/>
    </source>
</evidence>
<keyword evidence="7" id="KW-0863">Zinc-finger</keyword>
<keyword evidence="7" id="KW-0862">Zinc</keyword>
<name>A0AAV3RHZ3_LITER</name>
<evidence type="ECO:0000256" key="6">
    <source>
        <dbReference type="ARBA" id="ARBA00023242"/>
    </source>
</evidence>
<dbReference type="InterPro" id="IPR003347">
    <property type="entry name" value="JmjC_dom"/>
</dbReference>